<protein>
    <submittedName>
        <fullName evidence="1">Uncharacterized protein</fullName>
    </submittedName>
</protein>
<name>A0A2P2QCR3_RHIMU</name>
<organism evidence="1">
    <name type="scientific">Rhizophora mucronata</name>
    <name type="common">Asiatic mangrove</name>
    <dbReference type="NCBI Taxonomy" id="61149"/>
    <lineage>
        <taxon>Eukaryota</taxon>
        <taxon>Viridiplantae</taxon>
        <taxon>Streptophyta</taxon>
        <taxon>Embryophyta</taxon>
        <taxon>Tracheophyta</taxon>
        <taxon>Spermatophyta</taxon>
        <taxon>Magnoliopsida</taxon>
        <taxon>eudicotyledons</taxon>
        <taxon>Gunneridae</taxon>
        <taxon>Pentapetalae</taxon>
        <taxon>rosids</taxon>
        <taxon>fabids</taxon>
        <taxon>Malpighiales</taxon>
        <taxon>Rhizophoraceae</taxon>
        <taxon>Rhizophora</taxon>
    </lineage>
</organism>
<accession>A0A2P2QCR3</accession>
<proteinExistence type="predicted"/>
<dbReference type="AlphaFoldDB" id="A0A2P2QCR3"/>
<sequence>MGDLSLFSGFSQTNGLTD</sequence>
<dbReference type="EMBL" id="GGEC01084312">
    <property type="protein sequence ID" value="MBX64796.1"/>
    <property type="molecule type" value="Transcribed_RNA"/>
</dbReference>
<evidence type="ECO:0000313" key="1">
    <source>
        <dbReference type="EMBL" id="MBX64796.1"/>
    </source>
</evidence>
<reference evidence="1" key="1">
    <citation type="submission" date="2018-02" db="EMBL/GenBank/DDBJ databases">
        <title>Rhizophora mucronata_Transcriptome.</title>
        <authorList>
            <person name="Meera S.P."/>
            <person name="Sreeshan A."/>
            <person name="Augustine A."/>
        </authorList>
    </citation>
    <scope>NUCLEOTIDE SEQUENCE</scope>
    <source>
        <tissue evidence="1">Leaf</tissue>
    </source>
</reference>